<dbReference type="InterPro" id="IPR025150">
    <property type="entry name" value="GH123_cat"/>
</dbReference>
<gene>
    <name evidence="2" type="ORF">LCGC14_2572700</name>
</gene>
<sequence length="399" mass="44917">GLARQYKVAPWSARHFELMEASFKLLARLGNDWLFVPVLSNTELGNRKDSPIKWTRKADGSLRFDYAALDRYLDLAVKHWGKPRVISFVIAHGNPVAASEVEVFDEATGKFVTLDLGVDHMEDTPVVAAEHKKIWKAFAASLHAHMKAKGLGESMYWGYTWDASANRDFVKFLAGVAPEVYWTRGAHYAGVDKVYKAVTQTYGFRGDALMNGRGWRHKDLWLVNSRRGWFGCFVGCAGVDTPFMFRYWPEQALTFGHRGIGRIGADYWGIWRDGCEVLNMAKTRGRTKGTVGYAINALIHPGPDGAESTARAEALLEGIQQTEARIFLEQALEAKRLPAPLAKRVTDLLRRRVRATRAIVSSSMSTQYDYCWQGWQKRSRALYRLAAEVANRPPAKDGK</sequence>
<dbReference type="EMBL" id="LAZR01042752">
    <property type="protein sequence ID" value="KKL08755.1"/>
    <property type="molecule type" value="Genomic_DNA"/>
</dbReference>
<dbReference type="AlphaFoldDB" id="A0A0F9AH74"/>
<protein>
    <recommendedName>
        <fullName evidence="1">Glycoside hydrolase 123 catalytic domain-containing protein</fullName>
    </recommendedName>
</protein>
<comment type="caution">
    <text evidence="2">The sequence shown here is derived from an EMBL/GenBank/DDBJ whole genome shotgun (WGS) entry which is preliminary data.</text>
</comment>
<feature type="domain" description="Glycoside hydrolase 123 catalytic" evidence="1">
    <location>
        <begin position="2"/>
        <end position="160"/>
    </location>
</feature>
<organism evidence="2">
    <name type="scientific">marine sediment metagenome</name>
    <dbReference type="NCBI Taxonomy" id="412755"/>
    <lineage>
        <taxon>unclassified sequences</taxon>
        <taxon>metagenomes</taxon>
        <taxon>ecological metagenomes</taxon>
    </lineage>
</organism>
<evidence type="ECO:0000313" key="2">
    <source>
        <dbReference type="EMBL" id="KKL08755.1"/>
    </source>
</evidence>
<evidence type="ECO:0000259" key="1">
    <source>
        <dbReference type="Pfam" id="PF13320"/>
    </source>
</evidence>
<reference evidence="2" key="1">
    <citation type="journal article" date="2015" name="Nature">
        <title>Complex archaea that bridge the gap between prokaryotes and eukaryotes.</title>
        <authorList>
            <person name="Spang A."/>
            <person name="Saw J.H."/>
            <person name="Jorgensen S.L."/>
            <person name="Zaremba-Niedzwiedzka K."/>
            <person name="Martijn J."/>
            <person name="Lind A.E."/>
            <person name="van Eijk R."/>
            <person name="Schleper C."/>
            <person name="Guy L."/>
            <person name="Ettema T.J."/>
        </authorList>
    </citation>
    <scope>NUCLEOTIDE SEQUENCE</scope>
</reference>
<dbReference type="Pfam" id="PF13320">
    <property type="entry name" value="GH123_cat"/>
    <property type="match status" value="1"/>
</dbReference>
<proteinExistence type="predicted"/>
<name>A0A0F9AH74_9ZZZZ</name>
<accession>A0A0F9AH74</accession>
<feature type="non-terminal residue" evidence="2">
    <location>
        <position position="1"/>
    </location>
</feature>